<dbReference type="EMBL" id="LNAL01000006">
    <property type="protein sequence ID" value="KUG08950.1"/>
    <property type="molecule type" value="Genomic_DNA"/>
</dbReference>
<protein>
    <recommendedName>
        <fullName evidence="4">DUF2911 domain-containing protein</fullName>
    </recommendedName>
</protein>
<evidence type="ECO:0008006" key="4">
    <source>
        <dbReference type="Google" id="ProtNLM"/>
    </source>
</evidence>
<evidence type="ECO:0000256" key="1">
    <source>
        <dbReference type="SAM" id="MobiDB-lite"/>
    </source>
</evidence>
<reference evidence="2 3" key="1">
    <citation type="submission" date="2015-11" db="EMBL/GenBank/DDBJ databases">
        <title>Solirubrum puertoriconensis gen. nov. an environmental bacteria isolated in Puerto Rico.</title>
        <authorList>
            <person name="Cuebas-Irizarry M.F."/>
            <person name="Montalvo-Rodriguez R."/>
        </authorList>
    </citation>
    <scope>NUCLEOTIDE SEQUENCE [LARGE SCALE GENOMIC DNA]</scope>
    <source>
        <strain evidence="2 3">MC1A</strain>
    </source>
</reference>
<dbReference type="Proteomes" id="UP000054223">
    <property type="component" value="Unassembled WGS sequence"/>
</dbReference>
<evidence type="ECO:0000313" key="2">
    <source>
        <dbReference type="EMBL" id="KUG08950.1"/>
    </source>
</evidence>
<proteinExistence type="predicted"/>
<gene>
    <name evidence="2" type="ORF">ASU33_09700</name>
</gene>
<dbReference type="InterPro" id="IPR021314">
    <property type="entry name" value="DUF2911"/>
</dbReference>
<dbReference type="AlphaFoldDB" id="A0A9X0HN11"/>
<sequence length="155" mass="16877">MGAIVPSQDQAQAKPSPAATATGKAGNANVTVKYSSPAVKGRKIWGELVPYNQVWRAGANEATTITFDKPVTVEGKQLPAGTYAFFVIPTEQAWTAIFNKTANQWGSFKYDQAQDALRVTVTPRKAAMMERLTYTVTSPGVVLRWETMELPIAIK</sequence>
<dbReference type="Pfam" id="PF11138">
    <property type="entry name" value="DUF2911"/>
    <property type="match status" value="1"/>
</dbReference>
<comment type="caution">
    <text evidence="2">The sequence shown here is derived from an EMBL/GenBank/DDBJ whole genome shotgun (WGS) entry which is preliminary data.</text>
</comment>
<accession>A0A9X0HN11</accession>
<evidence type="ECO:0000313" key="3">
    <source>
        <dbReference type="Proteomes" id="UP000054223"/>
    </source>
</evidence>
<feature type="region of interest" description="Disordered" evidence="1">
    <location>
        <begin position="1"/>
        <end position="25"/>
    </location>
</feature>
<keyword evidence="3" id="KW-1185">Reference proteome</keyword>
<name>A0A9X0HN11_SOLP1</name>
<organism evidence="2 3">
    <name type="scientific">Solirubrum puertoriconensis</name>
    <dbReference type="NCBI Taxonomy" id="1751427"/>
    <lineage>
        <taxon>Bacteria</taxon>
        <taxon>Pseudomonadati</taxon>
        <taxon>Bacteroidota</taxon>
        <taxon>Cytophagia</taxon>
        <taxon>Cytophagales</taxon>
    </lineage>
</organism>